<keyword evidence="2" id="KW-0597">Phosphoprotein</keyword>
<dbReference type="GO" id="GO:0006633">
    <property type="term" value="P:fatty acid biosynthetic process"/>
    <property type="evidence" value="ECO:0007669"/>
    <property type="project" value="InterPro"/>
</dbReference>
<dbReference type="InterPro" id="IPR014043">
    <property type="entry name" value="Acyl_transferase_dom"/>
</dbReference>
<sequence>MASLQTTAPGGTGTSAATLKRAYQTIERMQRTIEEHERARTEPIAIVGIGCRFPGGITDAETYWEVLSSGVDAVREIPADRWDADEFSTDRHGQPGKMATRYGGFLDRIDHFDYDFFGIARREALHMDPQQRLTLEVVWEALEDAGVAPASLAGSRTGVFMGVCSSDFATQTLRRPLDVTAYSSTGTAHSVLTGRVSYVLDLKGPSMAIDTACSSSLVAVLQACQSLRSGECDLALSGGVNVIASPLPSIAFSQFPGMVSVDGRCKTFDESANGYVRSEGCGVVVLKRLSDAQRDGDRVLAVIRGGAVNQDGRSTGVTAPNGDAQRDVLRRALRAAGVAPDEVSLIEAHGTGTRLGDPIEVEALADVYGREEGPPVYLGSSKTNIGHAEAAAGVAGLIKAVLCLNRGAIPPNVHFTRLNPHLSFAGTTFAVPTELTEWPVPPGRRFAGVSSFGFSGTNAHVILAEAPERPEAPPPDTRRPLSVLALSAKSETALVNLAARYRDLTGADADASPADICFSAGTGRSHFRHRLAVVGGTNQEISEALAGFVKGVPGEAVAAGEAAGDGSVVFLFTGQGPQRVGMARSLYEAQPTFRRALERCDELMRPLLEVPLLSVLYPEDPASTLINETTYAQPAMFAVQYAMAEMWRSWGVEPAAVLGHSFGEYVAACAAGAMSLEDAVTLVVERARLMNSLADTGAMAAVFAPELDVAMEIADYEDRVSVAAVNGPAHTVISGEREIVDELCAAFERDGVQTKRLRITTSSHSPLIEPILEPLRRAAEKVAFRPPRVPLMSNLTGQLWPWDEAPDADYWCRHARQPVRFAAGIGGLLAMGYRNFVEMGPAPILLGLIGDGVPTGPDTRLLPSLRPKHDDWRVLLSSVARLYANGVDIDWNGFDRDYRRTRVPLPTYAFDKTPCWRDLRVHDADTAPAYDGDAAEDAGQDDFSDDDLLYEVEWRPADASASPESTPAAPSTWLVLADGLGVGDELADELARRGTRCVRVVPGTAYHRDGREARVRLDGPDDLVRLVNELELGPDERLQVVHLWGLRDPASEPDSVGQALREQEDGCMSAVRAVQALAAARSTKPTRLWLVTAGAVPAGRSEADGADRAPLAVGQTTLWGLGRSIQQEHAGLWGGLIDLDPDEEARSSASRLLDAIERHDGEDQIAFRDGRRHVARLVRTRLPDAPARRPVWRPDAAYLITGGLGGLGLAVARSMARAGARRLILVGRTPVPPRAEWAGLDADHPMKPRLAAVREIEDLGATVFLESLDVSDEDAVRAFLDRWQREDRPPIRGVVHAAGVGEVTPLLDLRPADLERDLRPKAMGARVLHRLFEDRPLDFFVLFSSAGSILSSPFAAGYAAANAYLDGLAWARRDAGKPALSINWGIWAQTGMADREDDITPGSSPGMAALGHGQALRVLHRLLWQDAPQIAVMPVDWSQWGRRYQDASGSALVADLIDGDGAAPAAPKAARSSRLPSREELLDLPADERSGALAERLALAAADTLRADPSSVGLDRPLVELGLDSLMAVELRNEVENRLGVSIPISVLLKEATVRVIADEVVERLTAAADDEIQRVERVEDVAQRLLDQIEALPDAEDGSREPA</sequence>
<dbReference type="SUPFAM" id="SSF47336">
    <property type="entry name" value="ACP-like"/>
    <property type="match status" value="1"/>
</dbReference>
<dbReference type="SUPFAM" id="SSF51735">
    <property type="entry name" value="NAD(P)-binding Rossmann-fold domains"/>
    <property type="match status" value="2"/>
</dbReference>
<evidence type="ECO:0000256" key="2">
    <source>
        <dbReference type="ARBA" id="ARBA00022553"/>
    </source>
</evidence>
<dbReference type="RefSeq" id="WP_067914065.1">
    <property type="nucleotide sequence ID" value="NZ_BSRZ01000003.1"/>
</dbReference>
<dbReference type="PROSITE" id="PS52004">
    <property type="entry name" value="KS3_2"/>
    <property type="match status" value="1"/>
</dbReference>
<dbReference type="InterPro" id="IPR016036">
    <property type="entry name" value="Malonyl_transacylase_ACP-bd"/>
</dbReference>
<evidence type="ECO:0000259" key="7">
    <source>
        <dbReference type="PROSITE" id="PS52004"/>
    </source>
</evidence>
<dbReference type="PROSITE" id="PS00606">
    <property type="entry name" value="KS3_1"/>
    <property type="match status" value="1"/>
</dbReference>
<dbReference type="InterPro" id="IPR036291">
    <property type="entry name" value="NAD(P)-bd_dom_sf"/>
</dbReference>
<dbReference type="InterPro" id="IPR013968">
    <property type="entry name" value="PKS_KR"/>
</dbReference>
<protein>
    <recommendedName>
        <fullName evidence="10">Type I polyketide synthase</fullName>
    </recommendedName>
</protein>
<accession>A0A9W6PU87</accession>
<evidence type="ECO:0000256" key="5">
    <source>
        <dbReference type="SAM" id="Coils"/>
    </source>
</evidence>
<dbReference type="CDD" id="cd00833">
    <property type="entry name" value="PKS"/>
    <property type="match status" value="1"/>
</dbReference>
<feature type="domain" description="Carrier" evidence="6">
    <location>
        <begin position="1491"/>
        <end position="1565"/>
    </location>
</feature>
<dbReference type="Proteomes" id="UP001165124">
    <property type="component" value="Unassembled WGS sequence"/>
</dbReference>
<dbReference type="SMART" id="SM01294">
    <property type="entry name" value="PKS_PP_betabranch"/>
    <property type="match status" value="1"/>
</dbReference>
<dbReference type="InterPro" id="IPR014031">
    <property type="entry name" value="Ketoacyl_synth_C"/>
</dbReference>
<dbReference type="GO" id="GO:0004312">
    <property type="term" value="F:fatty acid synthase activity"/>
    <property type="evidence" value="ECO:0007669"/>
    <property type="project" value="TreeGrafter"/>
</dbReference>
<dbReference type="Gene3D" id="3.30.70.3290">
    <property type="match status" value="1"/>
</dbReference>
<evidence type="ECO:0000313" key="9">
    <source>
        <dbReference type="Proteomes" id="UP001165124"/>
    </source>
</evidence>
<dbReference type="InterPro" id="IPR006162">
    <property type="entry name" value="Ppantetheine_attach_site"/>
</dbReference>
<proteinExistence type="predicted"/>
<comment type="caution">
    <text evidence="8">The sequence shown here is derived from an EMBL/GenBank/DDBJ whole genome shotgun (WGS) entry which is preliminary data.</text>
</comment>
<dbReference type="FunFam" id="3.40.47.10:FF:000019">
    <property type="entry name" value="Polyketide synthase type I"/>
    <property type="match status" value="1"/>
</dbReference>
<dbReference type="GO" id="GO:0005886">
    <property type="term" value="C:plasma membrane"/>
    <property type="evidence" value="ECO:0007669"/>
    <property type="project" value="TreeGrafter"/>
</dbReference>
<dbReference type="InterPro" id="IPR036736">
    <property type="entry name" value="ACP-like_sf"/>
</dbReference>
<feature type="coiled-coil region" evidence="5">
    <location>
        <begin position="1562"/>
        <end position="1589"/>
    </location>
</feature>
<dbReference type="PANTHER" id="PTHR43775:SF37">
    <property type="entry name" value="SI:DKEY-61P9.11"/>
    <property type="match status" value="1"/>
</dbReference>
<dbReference type="SMART" id="SM00825">
    <property type="entry name" value="PKS_KS"/>
    <property type="match status" value="1"/>
</dbReference>
<dbReference type="InterPro" id="IPR020841">
    <property type="entry name" value="PKS_Beta-ketoAc_synthase_dom"/>
</dbReference>
<keyword evidence="1" id="KW-0596">Phosphopantetheine</keyword>
<gene>
    <name evidence="8" type="ORF">Arub01_19410</name>
</gene>
<dbReference type="Pfam" id="PF00698">
    <property type="entry name" value="Acyl_transf_1"/>
    <property type="match status" value="1"/>
</dbReference>
<dbReference type="SMART" id="SM00823">
    <property type="entry name" value="PKS_PP"/>
    <property type="match status" value="1"/>
</dbReference>
<dbReference type="SMART" id="SM00822">
    <property type="entry name" value="PKS_KR"/>
    <property type="match status" value="1"/>
</dbReference>
<feature type="domain" description="Ketosynthase family 3 (KS3)" evidence="7">
    <location>
        <begin position="41"/>
        <end position="465"/>
    </location>
</feature>
<dbReference type="SUPFAM" id="SSF52151">
    <property type="entry name" value="FabD/lysophospholipase-like"/>
    <property type="match status" value="1"/>
</dbReference>
<evidence type="ECO:0000259" key="6">
    <source>
        <dbReference type="PROSITE" id="PS50075"/>
    </source>
</evidence>
<dbReference type="Gene3D" id="3.40.47.10">
    <property type="match status" value="1"/>
</dbReference>
<keyword evidence="4" id="KW-0012">Acyltransferase</keyword>
<dbReference type="Pfam" id="PF22621">
    <property type="entry name" value="CurL-like_PKS_C"/>
    <property type="match status" value="1"/>
</dbReference>
<evidence type="ECO:0000256" key="3">
    <source>
        <dbReference type="ARBA" id="ARBA00022679"/>
    </source>
</evidence>
<dbReference type="CDD" id="cd08955">
    <property type="entry name" value="KR_2_FAS_SDR_x"/>
    <property type="match status" value="1"/>
</dbReference>
<dbReference type="GO" id="GO:0031177">
    <property type="term" value="F:phosphopantetheine binding"/>
    <property type="evidence" value="ECO:0007669"/>
    <property type="project" value="InterPro"/>
</dbReference>
<dbReference type="Gene3D" id="1.10.1200.10">
    <property type="entry name" value="ACP-like"/>
    <property type="match status" value="1"/>
</dbReference>
<dbReference type="Gene3D" id="3.40.50.720">
    <property type="entry name" value="NAD(P)-binding Rossmann-like Domain"/>
    <property type="match status" value="1"/>
</dbReference>
<dbReference type="PANTHER" id="PTHR43775">
    <property type="entry name" value="FATTY ACID SYNTHASE"/>
    <property type="match status" value="1"/>
</dbReference>
<dbReference type="FunFam" id="3.40.366.10:FF:000002">
    <property type="entry name" value="Probable polyketide synthase 2"/>
    <property type="match status" value="1"/>
</dbReference>
<dbReference type="Gene3D" id="3.40.366.10">
    <property type="entry name" value="Malonyl-Coenzyme A Acyl Carrier Protein, domain 2"/>
    <property type="match status" value="1"/>
</dbReference>
<evidence type="ECO:0000256" key="1">
    <source>
        <dbReference type="ARBA" id="ARBA00022450"/>
    </source>
</evidence>
<dbReference type="GO" id="GO:0004315">
    <property type="term" value="F:3-oxoacyl-[acyl-carrier-protein] synthase activity"/>
    <property type="evidence" value="ECO:0007669"/>
    <property type="project" value="InterPro"/>
</dbReference>
<dbReference type="Pfam" id="PF00109">
    <property type="entry name" value="ketoacyl-synt"/>
    <property type="match status" value="1"/>
</dbReference>
<dbReference type="InterPro" id="IPR016039">
    <property type="entry name" value="Thiolase-like"/>
</dbReference>
<dbReference type="GO" id="GO:0071770">
    <property type="term" value="P:DIM/DIP cell wall layer assembly"/>
    <property type="evidence" value="ECO:0007669"/>
    <property type="project" value="TreeGrafter"/>
</dbReference>
<dbReference type="InterPro" id="IPR020806">
    <property type="entry name" value="PKS_PP-bd"/>
</dbReference>
<dbReference type="Pfam" id="PF02801">
    <property type="entry name" value="Ketoacyl-synt_C"/>
    <property type="match status" value="1"/>
</dbReference>
<reference evidence="8" key="1">
    <citation type="submission" date="2023-02" db="EMBL/GenBank/DDBJ databases">
        <title>Actinomadura rubrobrunea NBRC 14622.</title>
        <authorList>
            <person name="Ichikawa N."/>
            <person name="Sato H."/>
            <person name="Tonouchi N."/>
        </authorList>
    </citation>
    <scope>NUCLEOTIDE SEQUENCE</scope>
    <source>
        <strain evidence="8">NBRC 14622</strain>
    </source>
</reference>
<organism evidence="8 9">
    <name type="scientific">Actinomadura rubrobrunea</name>
    <dbReference type="NCBI Taxonomy" id="115335"/>
    <lineage>
        <taxon>Bacteria</taxon>
        <taxon>Bacillati</taxon>
        <taxon>Actinomycetota</taxon>
        <taxon>Actinomycetes</taxon>
        <taxon>Streptosporangiales</taxon>
        <taxon>Thermomonosporaceae</taxon>
        <taxon>Actinomadura</taxon>
    </lineage>
</organism>
<keyword evidence="3" id="KW-0808">Transferase</keyword>
<dbReference type="Pfam" id="PF00550">
    <property type="entry name" value="PP-binding"/>
    <property type="match status" value="1"/>
</dbReference>
<evidence type="ECO:0000313" key="8">
    <source>
        <dbReference type="EMBL" id="GLW63697.1"/>
    </source>
</evidence>
<dbReference type="Pfam" id="PF08659">
    <property type="entry name" value="KR"/>
    <property type="match status" value="1"/>
</dbReference>
<dbReference type="EMBL" id="BSRZ01000003">
    <property type="protein sequence ID" value="GLW63697.1"/>
    <property type="molecule type" value="Genomic_DNA"/>
</dbReference>
<dbReference type="GO" id="GO:0005737">
    <property type="term" value="C:cytoplasm"/>
    <property type="evidence" value="ECO:0007669"/>
    <property type="project" value="TreeGrafter"/>
</dbReference>
<name>A0A9W6PU87_9ACTN</name>
<dbReference type="InterPro" id="IPR050091">
    <property type="entry name" value="PKS_NRPS_Biosynth_Enz"/>
</dbReference>
<dbReference type="PROSITE" id="PS50075">
    <property type="entry name" value="CARRIER"/>
    <property type="match status" value="1"/>
</dbReference>
<keyword evidence="9" id="KW-1185">Reference proteome</keyword>
<dbReference type="SMART" id="SM00827">
    <property type="entry name" value="PKS_AT"/>
    <property type="match status" value="1"/>
</dbReference>
<evidence type="ECO:0008006" key="10">
    <source>
        <dbReference type="Google" id="ProtNLM"/>
    </source>
</evidence>
<keyword evidence="5" id="KW-0175">Coiled coil</keyword>
<dbReference type="InterPro" id="IPR001227">
    <property type="entry name" value="Ac_transferase_dom_sf"/>
</dbReference>
<dbReference type="SUPFAM" id="SSF55048">
    <property type="entry name" value="Probable ACP-binding domain of malonyl-CoA ACP transacylase"/>
    <property type="match status" value="1"/>
</dbReference>
<dbReference type="InterPro" id="IPR009081">
    <property type="entry name" value="PP-bd_ACP"/>
</dbReference>
<dbReference type="InterPro" id="IPR057326">
    <property type="entry name" value="KR_dom"/>
</dbReference>
<dbReference type="InterPro" id="IPR016035">
    <property type="entry name" value="Acyl_Trfase/lysoPLipase"/>
</dbReference>
<dbReference type="PROSITE" id="PS00012">
    <property type="entry name" value="PHOSPHOPANTETHEINE"/>
    <property type="match status" value="1"/>
</dbReference>
<dbReference type="InterPro" id="IPR014030">
    <property type="entry name" value="Ketoacyl_synth_N"/>
</dbReference>
<dbReference type="InterPro" id="IPR018201">
    <property type="entry name" value="Ketoacyl_synth_AS"/>
</dbReference>
<evidence type="ECO:0000256" key="4">
    <source>
        <dbReference type="ARBA" id="ARBA00023315"/>
    </source>
</evidence>
<dbReference type="SUPFAM" id="SSF53901">
    <property type="entry name" value="Thiolase-like"/>
    <property type="match status" value="1"/>
</dbReference>